<name>A0A813XGG1_9BILA</name>
<dbReference type="AlphaFoldDB" id="A0A813XGG1"/>
<evidence type="ECO:0000259" key="1">
    <source>
        <dbReference type="Pfam" id="PF14214"/>
    </source>
</evidence>
<comment type="caution">
    <text evidence="2">The sequence shown here is derived from an EMBL/GenBank/DDBJ whole genome shotgun (WGS) entry which is preliminary data.</text>
</comment>
<accession>A0A813XGG1</accession>
<evidence type="ECO:0000313" key="2">
    <source>
        <dbReference type="EMBL" id="CAF0869765.1"/>
    </source>
</evidence>
<protein>
    <recommendedName>
        <fullName evidence="1">Helitron helicase-like domain-containing protein</fullName>
    </recommendedName>
</protein>
<dbReference type="EMBL" id="CAJNOC010001498">
    <property type="protein sequence ID" value="CAF0869765.1"/>
    <property type="molecule type" value="Genomic_DNA"/>
</dbReference>
<keyword evidence="3" id="KW-1185">Reference proteome</keyword>
<organism evidence="2 3">
    <name type="scientific">Brachionus calyciflorus</name>
    <dbReference type="NCBI Taxonomy" id="104777"/>
    <lineage>
        <taxon>Eukaryota</taxon>
        <taxon>Metazoa</taxon>
        <taxon>Spiralia</taxon>
        <taxon>Gnathifera</taxon>
        <taxon>Rotifera</taxon>
        <taxon>Eurotatoria</taxon>
        <taxon>Monogononta</taxon>
        <taxon>Pseudotrocha</taxon>
        <taxon>Ploima</taxon>
        <taxon>Brachionidae</taxon>
        <taxon>Brachionus</taxon>
    </lineage>
</organism>
<dbReference type="InterPro" id="IPR025476">
    <property type="entry name" value="Helitron_helicase-like"/>
</dbReference>
<reference evidence="2" key="1">
    <citation type="submission" date="2021-02" db="EMBL/GenBank/DDBJ databases">
        <authorList>
            <person name="Nowell W R."/>
        </authorList>
    </citation>
    <scope>NUCLEOTIDE SEQUENCE</scope>
    <source>
        <strain evidence="2">Ploen Becks lab</strain>
    </source>
</reference>
<evidence type="ECO:0000313" key="3">
    <source>
        <dbReference type="Proteomes" id="UP000663879"/>
    </source>
</evidence>
<feature type="domain" description="Helitron helicase-like" evidence="1">
    <location>
        <begin position="44"/>
        <end position="168"/>
    </location>
</feature>
<dbReference type="Proteomes" id="UP000663879">
    <property type="component" value="Unassembled WGS sequence"/>
</dbReference>
<gene>
    <name evidence="2" type="ORF">OXX778_LOCUS9872</name>
</gene>
<sequence length="279" mass="32529">MNEVGNVNIKETIEEKDLGVFATNDLKWSRQSSAGATKANRVLGQITEQLLKRMTPYSANITGSNAYWYQRLCELEATFEQKKPATIFFTFSFADNHWEDLHNLLPGGFSDDPKLRYENVLRNPHLVDWYFSVRLNEFLRVVFDGILQCEWRWHRYEWQARSSIHAHGAARFKNDPGLTELTTKVYIGRKAEKDITSKEITNQKKIKLLELKNEGKEAELIVINYAETLLSAMNPRNCPSCDIVPEVHPCTKDFTKLNPNQYKKDYEERKERLSKLSKY</sequence>
<dbReference type="Pfam" id="PF14214">
    <property type="entry name" value="Helitron_like_N"/>
    <property type="match status" value="1"/>
</dbReference>
<dbReference type="OrthoDB" id="5975353at2759"/>
<proteinExistence type="predicted"/>